<dbReference type="InterPro" id="IPR045053">
    <property type="entry name" value="MAN-like"/>
</dbReference>
<keyword evidence="7" id="KW-0378">Hydrolase</keyword>
<dbReference type="RefSeq" id="XP_038979021.1">
    <property type="nucleotide sequence ID" value="XM_039123093.1"/>
</dbReference>
<feature type="region of interest" description="Disordered" evidence="9">
    <location>
        <begin position="422"/>
        <end position="463"/>
    </location>
</feature>
<dbReference type="GeneID" id="103717437"/>
<evidence type="ECO:0000256" key="2">
    <source>
        <dbReference type="ARBA" id="ARBA00004613"/>
    </source>
</evidence>
<evidence type="ECO:0000259" key="11">
    <source>
        <dbReference type="Pfam" id="PF26410"/>
    </source>
</evidence>
<name>A0A8B8ZXJ1_PHODC</name>
<dbReference type="Proteomes" id="UP000228380">
    <property type="component" value="Unplaced"/>
</dbReference>
<evidence type="ECO:0000256" key="6">
    <source>
        <dbReference type="ARBA" id="ARBA00022729"/>
    </source>
</evidence>
<evidence type="ECO:0000256" key="9">
    <source>
        <dbReference type="SAM" id="MobiDB-lite"/>
    </source>
</evidence>
<evidence type="ECO:0000256" key="8">
    <source>
        <dbReference type="ARBA" id="ARBA00023295"/>
    </source>
</evidence>
<evidence type="ECO:0000256" key="7">
    <source>
        <dbReference type="ARBA" id="ARBA00022801"/>
    </source>
</evidence>
<dbReference type="GO" id="GO:0016985">
    <property type="term" value="F:mannan endo-1,4-beta-mannosidase activity"/>
    <property type="evidence" value="ECO:0007669"/>
    <property type="project" value="UniProtKB-EC"/>
</dbReference>
<protein>
    <recommendedName>
        <fullName evidence="4">mannan endo-1,4-beta-mannosidase</fullName>
        <ecNumber evidence="4">3.2.1.78</ecNumber>
    </recommendedName>
</protein>
<comment type="similarity">
    <text evidence="3">Belongs to the glycosyl hydrolase 5 (cellulase A) family.</text>
</comment>
<dbReference type="GO" id="GO:0005576">
    <property type="term" value="C:extracellular region"/>
    <property type="evidence" value="ECO:0007669"/>
    <property type="project" value="UniProtKB-SubCell"/>
</dbReference>
<reference evidence="13" key="1">
    <citation type="submission" date="2025-08" db="UniProtKB">
        <authorList>
            <consortium name="RefSeq"/>
        </authorList>
    </citation>
    <scope>IDENTIFICATION</scope>
    <source>
        <tissue evidence="13">Young leaves</tissue>
    </source>
</reference>
<dbReference type="AlphaFoldDB" id="A0A8B8ZXJ1"/>
<accession>A0A8B8ZXJ1</accession>
<evidence type="ECO:0000256" key="1">
    <source>
        <dbReference type="ARBA" id="ARBA00001678"/>
    </source>
</evidence>
<organism evidence="12 13">
    <name type="scientific">Phoenix dactylifera</name>
    <name type="common">Date palm</name>
    <dbReference type="NCBI Taxonomy" id="42345"/>
    <lineage>
        <taxon>Eukaryota</taxon>
        <taxon>Viridiplantae</taxon>
        <taxon>Streptophyta</taxon>
        <taxon>Embryophyta</taxon>
        <taxon>Tracheophyta</taxon>
        <taxon>Spermatophyta</taxon>
        <taxon>Magnoliopsida</taxon>
        <taxon>Liliopsida</taxon>
        <taxon>Arecaceae</taxon>
        <taxon>Coryphoideae</taxon>
        <taxon>Phoeniceae</taxon>
        <taxon>Phoenix</taxon>
    </lineage>
</organism>
<dbReference type="InterPro" id="IPR017853">
    <property type="entry name" value="GH"/>
</dbReference>
<feature type="chain" id="PRO_5034030613" description="mannan endo-1,4-beta-mannosidase" evidence="10">
    <location>
        <begin position="24"/>
        <end position="463"/>
    </location>
</feature>
<sequence>MVGKQVLFSLAVFPLLVFHVAVAYTGSGFARTTGTHFVVDGRPFHSNGFNAYWLMLKASDPAERGKVSTVLQQASAYGMRVVRTWAFSDGGNSPLQCSPGSYNEAMFKGLDFVIAEAKKNGVYLILSLVNNYADFGGRKQYVQWAKGKGQYLGSDDDFYSNDVVKGFYKDHVKTVLTRVNTITGVAYKDDPIIFSWELINEPRCQSDLSGKTLQAWVTEMAAYVKSIDSNHMLEVGLEGFYGESRPERKQFNPGYEVGTDFIANNMVPEIDFATIHAYPDQWISGSNEAQMAFLKSWVQSHTDDAGAFLGKPLMITEFGKCSKTSGYTVGERDALFSDVYGEIYGSARAGGPCAGGLFWQVLAPGMDNFGDGYEIIFSECPSTTSIIAQQSRKIRRLGRRRRRRRGKLYVRRGSFKYDPLSYSQNFDEGGGWEEEEETERSYRGFSSRFAAPQPLSSGRPQSP</sequence>
<gene>
    <name evidence="13" type="primary">LOC103717437</name>
</gene>
<feature type="signal peptide" evidence="10">
    <location>
        <begin position="1"/>
        <end position="23"/>
    </location>
</feature>
<keyword evidence="6 10" id="KW-0732">Signal</keyword>
<evidence type="ECO:0000313" key="12">
    <source>
        <dbReference type="Proteomes" id="UP000228380"/>
    </source>
</evidence>
<dbReference type="KEGG" id="pda:103717437"/>
<dbReference type="SUPFAM" id="SSF51445">
    <property type="entry name" value="(Trans)glycosidases"/>
    <property type="match status" value="1"/>
</dbReference>
<dbReference type="OrthoDB" id="406631at2759"/>
<dbReference type="GO" id="GO:0000272">
    <property type="term" value="P:polysaccharide catabolic process"/>
    <property type="evidence" value="ECO:0007669"/>
    <property type="project" value="InterPro"/>
</dbReference>
<keyword evidence="5" id="KW-0964">Secreted</keyword>
<proteinExistence type="inferred from homology"/>
<dbReference type="Gene3D" id="3.20.20.80">
    <property type="entry name" value="Glycosidases"/>
    <property type="match status" value="1"/>
</dbReference>
<dbReference type="FunFam" id="3.20.20.80:FF:000012">
    <property type="entry name" value="Mannan endo-1,4-beta-mannosidase 6"/>
    <property type="match status" value="1"/>
</dbReference>
<comment type="subcellular location">
    <subcellularLocation>
        <location evidence="2">Secreted</location>
    </subcellularLocation>
</comment>
<dbReference type="PANTHER" id="PTHR31451:SF39">
    <property type="entry name" value="MANNAN ENDO-1,4-BETA-MANNOSIDASE 1"/>
    <property type="match status" value="1"/>
</dbReference>
<evidence type="ECO:0000313" key="13">
    <source>
        <dbReference type="RefSeq" id="XP_038979021.1"/>
    </source>
</evidence>
<evidence type="ECO:0000256" key="3">
    <source>
        <dbReference type="ARBA" id="ARBA00005641"/>
    </source>
</evidence>
<dbReference type="Pfam" id="PF26410">
    <property type="entry name" value="GH5_mannosidase"/>
    <property type="match status" value="1"/>
</dbReference>
<keyword evidence="8" id="KW-0326">Glycosidase</keyword>
<evidence type="ECO:0000256" key="5">
    <source>
        <dbReference type="ARBA" id="ARBA00022525"/>
    </source>
</evidence>
<comment type="catalytic activity">
    <reaction evidence="1">
        <text>Random hydrolysis of (1-&gt;4)-beta-D-mannosidic linkages in mannans, galactomannans and glucomannans.</text>
        <dbReference type="EC" id="3.2.1.78"/>
    </reaction>
</comment>
<dbReference type="EC" id="3.2.1.78" evidence="4"/>
<dbReference type="InterPro" id="IPR001547">
    <property type="entry name" value="Glyco_hydro_5"/>
</dbReference>
<evidence type="ECO:0000256" key="4">
    <source>
        <dbReference type="ARBA" id="ARBA00012706"/>
    </source>
</evidence>
<evidence type="ECO:0000256" key="10">
    <source>
        <dbReference type="SAM" id="SignalP"/>
    </source>
</evidence>
<dbReference type="PANTHER" id="PTHR31451">
    <property type="match status" value="1"/>
</dbReference>
<feature type="domain" description="Glycoside hydrolase family 5" evidence="11">
    <location>
        <begin position="29"/>
        <end position="360"/>
    </location>
</feature>
<keyword evidence="12" id="KW-1185">Reference proteome</keyword>
<feature type="compositionally biased region" description="Polar residues" evidence="9">
    <location>
        <begin position="454"/>
        <end position="463"/>
    </location>
</feature>